<dbReference type="Proteomes" id="UP000801428">
    <property type="component" value="Unassembled WGS sequence"/>
</dbReference>
<name>A0A9P4TLR0_CURKU</name>
<reference evidence="2" key="1">
    <citation type="submission" date="2019-04" db="EMBL/GenBank/DDBJ databases">
        <title>Sequencing of skin fungus with MAO and IRED activity.</title>
        <authorList>
            <person name="Marsaioli A.J."/>
            <person name="Bonatto J.M.C."/>
            <person name="Reis Junior O."/>
        </authorList>
    </citation>
    <scope>NUCLEOTIDE SEQUENCE</scope>
    <source>
        <strain evidence="2">30M1</strain>
    </source>
</reference>
<evidence type="ECO:0000256" key="1">
    <source>
        <dbReference type="SAM" id="MobiDB-lite"/>
    </source>
</evidence>
<dbReference type="EMBL" id="SWKU01000002">
    <property type="protein sequence ID" value="KAF3009972.1"/>
    <property type="molecule type" value="Genomic_DNA"/>
</dbReference>
<dbReference type="InterPro" id="IPR036047">
    <property type="entry name" value="F-box-like_dom_sf"/>
</dbReference>
<dbReference type="SUPFAM" id="SSF81383">
    <property type="entry name" value="F-box domain"/>
    <property type="match status" value="1"/>
</dbReference>
<protein>
    <recommendedName>
        <fullName evidence="4">F-box domain-containing protein</fullName>
    </recommendedName>
</protein>
<comment type="caution">
    <text evidence="2">The sequence shown here is derived from an EMBL/GenBank/DDBJ whole genome shotgun (WGS) entry which is preliminary data.</text>
</comment>
<sequence length="651" mass="74179">MVPEDLQHAGSCCPIQNLSPELVLSILDYLPFPATLDLACTCKQLEATCQRTLERHQDSYRRYRYASDLDPGTVTTLLRSAFGQGDPIPAWHVRSFEVWRDRTAWSEWKTLDHHTPLLAGSDNQASPSRVSNEDIRRYLYWFEEQVNEDFSFDLIGEILAKNERGFDGLLKALLFAKLENLHDLTFVTRSQESGSCLSPLRLLLAACIKKEDSEKARKEAMENSCKCEGCTERRTIAGGNSDAGERGSSRESALNDAEGSSEIVDNTPWPIGFRQIRRVAVGVQSGTWMDDGFKEVSSIRLFCHLLRIPDIDSIYFKGLRECDEGFDPSDVIDYEGYDYREMPKGSSSVKHMFLDGRVNDGADGENDLWKGPRQLLTVALRHNSSEAYDGTTGTANSLARNQKQTLQSLMWYGYTKEYCGNIIGDRCAILDNEEFDHFKRLPSMKQMSVCMYDIDGCVGRRDTYARNREDPVEGRDDDDDDQGNIYNEEDEEEFIARRIATMFPRSIETIVFWDAVWLTDTRYFELGIIKMLRSGRYKFLKSIFLEAAQEPSRRSDLGSLHYQAAVAAGREVGVDVYTLSNYSGMQHTTTFVEAPDEYDLKTGIHSGLRPEGWIFDSYLGRRIPPESRLAHYHSAKLRADYRNEYANRSTL</sequence>
<accession>A0A9P4TLR0</accession>
<keyword evidence="3" id="KW-1185">Reference proteome</keyword>
<feature type="compositionally biased region" description="Acidic residues" evidence="1">
    <location>
        <begin position="475"/>
        <end position="487"/>
    </location>
</feature>
<evidence type="ECO:0008006" key="4">
    <source>
        <dbReference type="Google" id="ProtNLM"/>
    </source>
</evidence>
<feature type="region of interest" description="Disordered" evidence="1">
    <location>
        <begin position="468"/>
        <end position="487"/>
    </location>
</feature>
<dbReference type="OrthoDB" id="3644718at2759"/>
<feature type="region of interest" description="Disordered" evidence="1">
    <location>
        <begin position="238"/>
        <end position="261"/>
    </location>
</feature>
<gene>
    <name evidence="2" type="ORF">E8E13_011276</name>
</gene>
<evidence type="ECO:0000313" key="2">
    <source>
        <dbReference type="EMBL" id="KAF3009972.1"/>
    </source>
</evidence>
<dbReference type="AlphaFoldDB" id="A0A9P4TLR0"/>
<evidence type="ECO:0000313" key="3">
    <source>
        <dbReference type="Proteomes" id="UP000801428"/>
    </source>
</evidence>
<proteinExistence type="predicted"/>
<organism evidence="2 3">
    <name type="scientific">Curvularia kusanoi</name>
    <name type="common">Cochliobolus kusanoi</name>
    <dbReference type="NCBI Taxonomy" id="90978"/>
    <lineage>
        <taxon>Eukaryota</taxon>
        <taxon>Fungi</taxon>
        <taxon>Dikarya</taxon>
        <taxon>Ascomycota</taxon>
        <taxon>Pezizomycotina</taxon>
        <taxon>Dothideomycetes</taxon>
        <taxon>Pleosporomycetidae</taxon>
        <taxon>Pleosporales</taxon>
        <taxon>Pleosporineae</taxon>
        <taxon>Pleosporaceae</taxon>
        <taxon>Curvularia</taxon>
    </lineage>
</organism>